<evidence type="ECO:0000313" key="1">
    <source>
        <dbReference type="EMBL" id="GCL34289.1"/>
    </source>
</evidence>
<reference evidence="2" key="1">
    <citation type="submission" date="2019-02" db="EMBL/GenBank/DDBJ databases">
        <title>Draft genome sequence of Planktothrix agardhii NIES-905.</title>
        <authorList>
            <person name="Yamaguchi H."/>
            <person name="Suzuki S."/>
            <person name="Kawachi M."/>
        </authorList>
    </citation>
    <scope>NUCLEOTIDE SEQUENCE [LARGE SCALE GENOMIC DNA]</scope>
    <source>
        <strain evidence="2">CCAP 1459/11A</strain>
    </source>
</reference>
<dbReference type="EMBL" id="BJCD01000004">
    <property type="protein sequence ID" value="GCL34289.1"/>
    <property type="molecule type" value="Genomic_DNA"/>
</dbReference>
<comment type="caution">
    <text evidence="1">The sequence shown here is derived from an EMBL/GenBank/DDBJ whole genome shotgun (WGS) entry which is preliminary data.</text>
</comment>
<dbReference type="Proteomes" id="UP000299794">
    <property type="component" value="Unassembled WGS sequence"/>
</dbReference>
<gene>
    <name evidence="1" type="ORF">PA905_46900</name>
</gene>
<dbReference type="AlphaFoldDB" id="A0A479ZNR6"/>
<dbReference type="RefSeq" id="WP_026786487.1">
    <property type="nucleotide sequence ID" value="NZ_BJCD01000004.1"/>
</dbReference>
<protein>
    <submittedName>
        <fullName evidence="1">Uncharacterized protein</fullName>
    </submittedName>
</protein>
<accession>A0A479ZNR6</accession>
<sequence length="67" mass="7472">MNKVLSGTSIDIQHIVSKIYATGKITRADQNGLMALVFSDQVLGLRECKQISEIINRLNNGWLKVID</sequence>
<evidence type="ECO:0000313" key="2">
    <source>
        <dbReference type="Proteomes" id="UP000299794"/>
    </source>
</evidence>
<proteinExistence type="predicted"/>
<name>A0A479ZNR6_PLAAG</name>
<organism evidence="1 2">
    <name type="scientific">Planktothrix agardhii CCAP 1459/11A</name>
    <dbReference type="NCBI Taxonomy" id="282420"/>
    <lineage>
        <taxon>Bacteria</taxon>
        <taxon>Bacillati</taxon>
        <taxon>Cyanobacteriota</taxon>
        <taxon>Cyanophyceae</taxon>
        <taxon>Oscillatoriophycideae</taxon>
        <taxon>Oscillatoriales</taxon>
        <taxon>Microcoleaceae</taxon>
        <taxon>Planktothrix</taxon>
    </lineage>
</organism>